<dbReference type="OrthoDB" id="5887382at2759"/>
<reference evidence="2" key="1">
    <citation type="submission" date="2017-10" db="EMBL/GenBank/DDBJ databases">
        <title>Rapid genome shrinkage in a self-fertile nematode reveals novel sperm competition proteins.</title>
        <authorList>
            <person name="Yin D."/>
            <person name="Schwarz E.M."/>
            <person name="Thomas C.G."/>
            <person name="Felde R.L."/>
            <person name="Korf I.F."/>
            <person name="Cutter A.D."/>
            <person name="Schartner C.M."/>
            <person name="Ralston E.J."/>
            <person name="Meyer B.J."/>
            <person name="Haag E.S."/>
        </authorList>
    </citation>
    <scope>NUCLEOTIDE SEQUENCE [LARGE SCALE GENOMIC DNA]</scope>
    <source>
        <strain evidence="2">JU1422</strain>
    </source>
</reference>
<comment type="caution">
    <text evidence="1">The sequence shown here is derived from an EMBL/GenBank/DDBJ whole genome shotgun (WGS) entry which is preliminary data.</text>
</comment>
<dbReference type="AlphaFoldDB" id="A0A2G5T0K1"/>
<accession>A0A2G5T0K1</accession>
<evidence type="ECO:0000313" key="1">
    <source>
        <dbReference type="EMBL" id="PIC20669.1"/>
    </source>
</evidence>
<gene>
    <name evidence="1" type="primary">Cnig_chr_X.g25786</name>
    <name evidence="1" type="ORF">B9Z55_025786</name>
</gene>
<keyword evidence="2" id="KW-1185">Reference proteome</keyword>
<organism evidence="1 2">
    <name type="scientific">Caenorhabditis nigoni</name>
    <dbReference type="NCBI Taxonomy" id="1611254"/>
    <lineage>
        <taxon>Eukaryota</taxon>
        <taxon>Metazoa</taxon>
        <taxon>Ecdysozoa</taxon>
        <taxon>Nematoda</taxon>
        <taxon>Chromadorea</taxon>
        <taxon>Rhabditida</taxon>
        <taxon>Rhabditina</taxon>
        <taxon>Rhabditomorpha</taxon>
        <taxon>Rhabditoidea</taxon>
        <taxon>Rhabditidae</taxon>
        <taxon>Peloderinae</taxon>
        <taxon>Caenorhabditis</taxon>
    </lineage>
</organism>
<dbReference type="EMBL" id="PDUG01000006">
    <property type="protein sequence ID" value="PIC20669.1"/>
    <property type="molecule type" value="Genomic_DNA"/>
</dbReference>
<name>A0A2G5T0K1_9PELO</name>
<proteinExistence type="predicted"/>
<dbReference type="Proteomes" id="UP000230233">
    <property type="component" value="Chromosome X"/>
</dbReference>
<sequence length="370" mass="43370">MSGQPEDVERNNEDEVPLVLSRELLRFYNDEIYRLDLGPYLFEMMDSRVRESAHRDMRVLDAKLGRNFRSLLRGTISEGIRDRLPPKMISYLNDVSVEELIQFLGTWDQEQWTNTTTIIMLNSCFKRAREYIKRKNNAIISYQQWDISDYHQGFEDILKDVFYLYAKYGEMFVRALTQFIKQLCKVFCTHPSFAEENRARNKSSDKHCCGTEKKEKSPYNAEKLFFHCLNCILEYQTQEYCGYALRVLTPWLDGAKKALDKSNADFHPYDRKHIRNQQKLRMAGSKIEKNENGLFVLKMCVAEDDKVSMQMDGVKSEISEVRAKKRRLVVDMTKPKKQVVASTANEVASAFNRFTPFPNKGGFTHYPMRI</sequence>
<protein>
    <submittedName>
        <fullName evidence="1">Uncharacterized protein</fullName>
    </submittedName>
</protein>
<evidence type="ECO:0000313" key="2">
    <source>
        <dbReference type="Proteomes" id="UP000230233"/>
    </source>
</evidence>